<dbReference type="Proteomes" id="UP000325003">
    <property type="component" value="Unassembled WGS sequence"/>
</dbReference>
<evidence type="ECO:0000256" key="4">
    <source>
        <dbReference type="SAM" id="SignalP"/>
    </source>
</evidence>
<evidence type="ECO:0000313" key="6">
    <source>
        <dbReference type="EMBL" id="KAA1421584.1"/>
    </source>
</evidence>
<dbReference type="Gene3D" id="2.120.10.30">
    <property type="entry name" value="TolB, C-terminal domain"/>
    <property type="match status" value="2"/>
</dbReference>
<evidence type="ECO:0000256" key="1">
    <source>
        <dbReference type="ARBA" id="ARBA00009820"/>
    </source>
</evidence>
<dbReference type="PRINTS" id="PR00014">
    <property type="entry name" value="FNTYPEIII"/>
</dbReference>
<dbReference type="InterPro" id="IPR036116">
    <property type="entry name" value="FN3_sf"/>
</dbReference>
<feature type="domain" description="Fibronectin type-III" evidence="5">
    <location>
        <begin position="310"/>
        <end position="402"/>
    </location>
</feature>
<sequence>MTTNRTRRIVAGALPLATALSGAFLATAAPTHAAPSAPTASLAGATNGVIAFSDDRDGNREIYTVHADGTGITRLTNDAAPDVQPRWSPNGRQIAYLHASQLWVMDADGTDAHQVTGYADDAQLSWSPDGTRLAYAKNGSIWVVDADGTDAHVVVVQVNPGYSLESPDWSPNGNRIAYLRGTGPGAATVHSVRPDGTGDVEVSASFGHTPRWSPDGKQIAFEELGLTVQTPGVDDADRVYFLQGSDGILRGLTWSPDQTRFAFAQNAWTGSTWTHPAISTIAVDGTGLTPVTQGWTPDWQPVLPVTRPGAPTGVTAVGATSTSARVSFAPPARDGNSEITSYLARCQSPDGGVVRTKSGTTSPVTVPNLTLGKTYQCQVRAINGVGGGAFSALTAAFPLAASAPTAPRTVTATPTGTTAKVSFLAPASNGGSPVTSYLVHCVSTDGGVTRSVSGAASPLTVTGLTSGKSYRCEVRATNAAGTSPFSTFSATFSVA</sequence>
<dbReference type="InterPro" id="IPR002469">
    <property type="entry name" value="Peptidase_S9B_N"/>
</dbReference>
<name>A0A5B1LM43_9ACTN</name>
<feature type="chain" id="PRO_5039717534" description="Fibronectin type-III domain-containing protein" evidence="4">
    <location>
        <begin position="29"/>
        <end position="495"/>
    </location>
</feature>
<comment type="caution">
    <text evidence="6">The sequence shown here is derived from an EMBL/GenBank/DDBJ whole genome shotgun (WGS) entry which is preliminary data.</text>
</comment>
<dbReference type="SUPFAM" id="SSF69304">
    <property type="entry name" value="Tricorn protease N-terminal domain"/>
    <property type="match status" value="2"/>
</dbReference>
<dbReference type="PANTHER" id="PTHR36842">
    <property type="entry name" value="PROTEIN TOLB HOMOLOG"/>
    <property type="match status" value="1"/>
</dbReference>
<dbReference type="RefSeq" id="WP_149727044.1">
    <property type="nucleotide sequence ID" value="NZ_VUJV01000001.1"/>
</dbReference>
<dbReference type="InterPro" id="IPR003961">
    <property type="entry name" value="FN3_dom"/>
</dbReference>
<dbReference type="AlphaFoldDB" id="A0A5B1LM43"/>
<protein>
    <recommendedName>
        <fullName evidence="5">Fibronectin type-III domain-containing protein</fullName>
    </recommendedName>
</protein>
<keyword evidence="2" id="KW-0378">Hydrolase</keyword>
<dbReference type="GO" id="GO:0016798">
    <property type="term" value="F:hydrolase activity, acting on glycosyl bonds"/>
    <property type="evidence" value="ECO:0007669"/>
    <property type="project" value="UniProtKB-KW"/>
</dbReference>
<dbReference type="InterPro" id="IPR013783">
    <property type="entry name" value="Ig-like_fold"/>
</dbReference>
<evidence type="ECO:0000256" key="3">
    <source>
        <dbReference type="ARBA" id="ARBA00023326"/>
    </source>
</evidence>
<proteinExistence type="inferred from homology"/>
<dbReference type="Gene3D" id="2.60.40.10">
    <property type="entry name" value="Immunoglobulins"/>
    <property type="match status" value="2"/>
</dbReference>
<dbReference type="Pfam" id="PF07676">
    <property type="entry name" value="PD40"/>
    <property type="match status" value="2"/>
</dbReference>
<dbReference type="SUPFAM" id="SSF49265">
    <property type="entry name" value="Fibronectin type III"/>
    <property type="match status" value="1"/>
</dbReference>
<feature type="domain" description="Fibronectin type-III" evidence="5">
    <location>
        <begin position="403"/>
        <end position="495"/>
    </location>
</feature>
<dbReference type="GO" id="GO:0000272">
    <property type="term" value="P:polysaccharide catabolic process"/>
    <property type="evidence" value="ECO:0007669"/>
    <property type="project" value="UniProtKB-KW"/>
</dbReference>
<dbReference type="Pfam" id="PF00930">
    <property type="entry name" value="DPPIV_N"/>
    <property type="match status" value="1"/>
</dbReference>
<dbReference type="PROSITE" id="PS50853">
    <property type="entry name" value="FN3"/>
    <property type="match status" value="2"/>
</dbReference>
<dbReference type="Pfam" id="PF00041">
    <property type="entry name" value="fn3"/>
    <property type="match status" value="2"/>
</dbReference>
<dbReference type="InterPro" id="IPR011042">
    <property type="entry name" value="6-blade_b-propeller_TolB-like"/>
</dbReference>
<evidence type="ECO:0000256" key="2">
    <source>
        <dbReference type="ARBA" id="ARBA00023295"/>
    </source>
</evidence>
<keyword evidence="3" id="KW-0624">Polysaccharide degradation</keyword>
<dbReference type="CDD" id="cd00063">
    <property type="entry name" value="FN3"/>
    <property type="match status" value="2"/>
</dbReference>
<dbReference type="InterPro" id="IPR011659">
    <property type="entry name" value="WD40"/>
</dbReference>
<organism evidence="6 7">
    <name type="scientific">Nocardioides humilatus</name>
    <dbReference type="NCBI Taxonomy" id="2607660"/>
    <lineage>
        <taxon>Bacteria</taxon>
        <taxon>Bacillati</taxon>
        <taxon>Actinomycetota</taxon>
        <taxon>Actinomycetes</taxon>
        <taxon>Propionibacteriales</taxon>
        <taxon>Nocardioidaceae</taxon>
        <taxon>Nocardioides</taxon>
    </lineage>
</organism>
<reference evidence="6 7" key="1">
    <citation type="submission" date="2019-09" db="EMBL/GenBank/DDBJ databases">
        <title>Nocardioides panacisoli sp. nov., isolated from the soil of a ginseng field.</title>
        <authorList>
            <person name="Cho C."/>
        </authorList>
    </citation>
    <scope>NUCLEOTIDE SEQUENCE [LARGE SCALE GENOMIC DNA]</scope>
    <source>
        <strain evidence="6 7">BN130099</strain>
    </source>
</reference>
<accession>A0A5B1LM43</accession>
<dbReference type="SMART" id="SM00060">
    <property type="entry name" value="FN3"/>
    <property type="match status" value="2"/>
</dbReference>
<evidence type="ECO:0000313" key="7">
    <source>
        <dbReference type="Proteomes" id="UP000325003"/>
    </source>
</evidence>
<keyword evidence="2" id="KW-0326">Glycosidase</keyword>
<keyword evidence="3" id="KW-0119">Carbohydrate metabolism</keyword>
<dbReference type="EMBL" id="VUJV01000001">
    <property type="protein sequence ID" value="KAA1421584.1"/>
    <property type="molecule type" value="Genomic_DNA"/>
</dbReference>
<feature type="signal peptide" evidence="4">
    <location>
        <begin position="1"/>
        <end position="28"/>
    </location>
</feature>
<keyword evidence="4" id="KW-0732">Signal</keyword>
<gene>
    <name evidence="6" type="ORF">F0U44_04695</name>
</gene>
<evidence type="ECO:0000259" key="5">
    <source>
        <dbReference type="PROSITE" id="PS50853"/>
    </source>
</evidence>
<comment type="similarity">
    <text evidence="1">Belongs to the TolB family.</text>
</comment>
<reference evidence="6 7" key="2">
    <citation type="submission" date="2019-09" db="EMBL/GenBank/DDBJ databases">
        <authorList>
            <person name="Jin C."/>
        </authorList>
    </citation>
    <scope>NUCLEOTIDE SEQUENCE [LARGE SCALE GENOMIC DNA]</scope>
    <source>
        <strain evidence="6 7">BN130099</strain>
    </source>
</reference>
<dbReference type="PANTHER" id="PTHR36842:SF1">
    <property type="entry name" value="PROTEIN TOLB"/>
    <property type="match status" value="1"/>
</dbReference>
<keyword evidence="7" id="KW-1185">Reference proteome</keyword>
<dbReference type="GO" id="GO:0006508">
    <property type="term" value="P:proteolysis"/>
    <property type="evidence" value="ECO:0007669"/>
    <property type="project" value="InterPro"/>
</dbReference>